<dbReference type="PANTHER" id="PTHR30024">
    <property type="entry name" value="ALIPHATIC SULFONATES-BINDING PROTEIN-RELATED"/>
    <property type="match status" value="1"/>
</dbReference>
<dbReference type="InterPro" id="IPR015168">
    <property type="entry name" value="SsuA/THI5"/>
</dbReference>
<dbReference type="PANTHER" id="PTHR30024:SF47">
    <property type="entry name" value="TAURINE-BINDING PERIPLASMIC PROTEIN"/>
    <property type="match status" value="1"/>
</dbReference>
<evidence type="ECO:0000259" key="4">
    <source>
        <dbReference type="SMART" id="SM00062"/>
    </source>
</evidence>
<comment type="subcellular location">
    <subcellularLocation>
        <location evidence="1">Periplasm</location>
    </subcellularLocation>
</comment>
<evidence type="ECO:0000313" key="5">
    <source>
        <dbReference type="EMBL" id="EGV18463.1"/>
    </source>
</evidence>
<comment type="similarity">
    <text evidence="2">Belongs to the bacterial solute-binding protein SsuA/TauA family.</text>
</comment>
<dbReference type="SUPFAM" id="SSF53850">
    <property type="entry name" value="Periplasmic binding protein-like II"/>
    <property type="match status" value="1"/>
</dbReference>
<evidence type="ECO:0000256" key="2">
    <source>
        <dbReference type="ARBA" id="ARBA00010742"/>
    </source>
</evidence>
<name>F9UBZ5_9GAMM</name>
<dbReference type="CDD" id="cd01008">
    <property type="entry name" value="PBP2_NrtA_SsuA_CpmA_like"/>
    <property type="match status" value="1"/>
</dbReference>
<dbReference type="Gene3D" id="3.40.190.10">
    <property type="entry name" value="Periplasmic binding protein-like II"/>
    <property type="match status" value="2"/>
</dbReference>
<dbReference type="GO" id="GO:0042918">
    <property type="term" value="P:alkanesulfonate transmembrane transport"/>
    <property type="evidence" value="ECO:0007669"/>
    <property type="project" value="TreeGrafter"/>
</dbReference>
<dbReference type="InterPro" id="IPR001638">
    <property type="entry name" value="Solute-binding_3/MltF_N"/>
</dbReference>
<evidence type="ECO:0000256" key="1">
    <source>
        <dbReference type="ARBA" id="ARBA00004418"/>
    </source>
</evidence>
<dbReference type="EMBL" id="AFWV01000007">
    <property type="protein sequence ID" value="EGV18463.1"/>
    <property type="molecule type" value="Genomic_DNA"/>
</dbReference>
<dbReference type="PATRIC" id="fig|768671.3.peg.2591"/>
<sequence>MTVNLARHIAPTAVALAMLIAALVAWRNWSPPAPAEPLTLAVAASALGAPLLVADRQGFLAAEGVQSNLLHYPTGKSALDAMLNGEAEVATVAETPIMFAGLAGKPLRVIANISSSTEHAVVARADRGIRERSDLRGRRIGVALGTTAHYFIHALLTDQGLDESAVELVDLPVREQAEALAAGRVDAVATFPPYSTECRRALGERARIFPAGIRYAGYGSLVVAPDLVERRPEVLARLLRAVDHAIGWMRANPEEARAIAAEAIGIDSTVLEETWDSSRLGLELGQGFLVLLNAEARWAIAAGLVPGAAVPNYLDLIDTSALARLRPDVVTLIQLR</sequence>
<evidence type="ECO:0000256" key="3">
    <source>
        <dbReference type="ARBA" id="ARBA00022729"/>
    </source>
</evidence>
<protein>
    <submittedName>
        <fullName evidence="5">ABC-type transporter, periplasmic subunit family 3</fullName>
    </submittedName>
</protein>
<gene>
    <name evidence="5" type="ORF">ThimaDRAFT_2447</name>
</gene>
<dbReference type="Proteomes" id="UP000005459">
    <property type="component" value="Unassembled WGS sequence"/>
</dbReference>
<accession>F9UBZ5</accession>
<dbReference type="RefSeq" id="WP_007193322.1">
    <property type="nucleotide sequence ID" value="NZ_AFWV01000007.1"/>
</dbReference>
<keyword evidence="3" id="KW-0732">Signal</keyword>
<dbReference type="Pfam" id="PF09084">
    <property type="entry name" value="NMT1"/>
    <property type="match status" value="1"/>
</dbReference>
<dbReference type="GO" id="GO:0042597">
    <property type="term" value="C:periplasmic space"/>
    <property type="evidence" value="ECO:0007669"/>
    <property type="project" value="UniProtKB-SubCell"/>
</dbReference>
<feature type="domain" description="Solute-binding protein family 3/N-terminal" evidence="4">
    <location>
        <begin position="39"/>
        <end position="267"/>
    </location>
</feature>
<dbReference type="AlphaFoldDB" id="F9UBZ5"/>
<evidence type="ECO:0000313" key="6">
    <source>
        <dbReference type="Proteomes" id="UP000005459"/>
    </source>
</evidence>
<proteinExistence type="inferred from homology"/>
<dbReference type="SMART" id="SM00062">
    <property type="entry name" value="PBPb"/>
    <property type="match status" value="1"/>
</dbReference>
<reference evidence="5 6" key="1">
    <citation type="submission" date="2011-06" db="EMBL/GenBank/DDBJ databases">
        <title>The draft genome of Thiocapsa marina 5811.</title>
        <authorList>
            <consortium name="US DOE Joint Genome Institute (JGI-PGF)"/>
            <person name="Lucas S."/>
            <person name="Han J."/>
            <person name="Cheng J.-F."/>
            <person name="Goodwin L."/>
            <person name="Pitluck S."/>
            <person name="Peters L."/>
            <person name="Land M.L."/>
            <person name="Hauser L."/>
            <person name="Vogl K."/>
            <person name="Liu Z."/>
            <person name="Imhoff J."/>
            <person name="Thiel V."/>
            <person name="Frigaard N.-U."/>
            <person name="Bryant D."/>
            <person name="Woyke T.J."/>
        </authorList>
    </citation>
    <scope>NUCLEOTIDE SEQUENCE [LARGE SCALE GENOMIC DNA]</scope>
    <source>
        <strain evidence="5 6">5811</strain>
    </source>
</reference>
<keyword evidence="6" id="KW-1185">Reference proteome</keyword>
<dbReference type="eggNOG" id="COG0715">
    <property type="taxonomic scope" value="Bacteria"/>
</dbReference>
<organism evidence="5 6">
    <name type="scientific">Thiocapsa marina 5811</name>
    <dbReference type="NCBI Taxonomy" id="768671"/>
    <lineage>
        <taxon>Bacteria</taxon>
        <taxon>Pseudomonadati</taxon>
        <taxon>Pseudomonadota</taxon>
        <taxon>Gammaproteobacteria</taxon>
        <taxon>Chromatiales</taxon>
        <taxon>Chromatiaceae</taxon>
        <taxon>Thiocapsa</taxon>
    </lineage>
</organism>
<dbReference type="STRING" id="768671.ThimaDRAFT_2447"/>